<dbReference type="InterPro" id="IPR017907">
    <property type="entry name" value="Znf_RING_CS"/>
</dbReference>
<evidence type="ECO:0000313" key="8">
    <source>
        <dbReference type="Proteomes" id="UP000594342"/>
    </source>
</evidence>
<evidence type="ECO:0000256" key="2">
    <source>
        <dbReference type="ARBA" id="ARBA00022771"/>
    </source>
</evidence>
<dbReference type="PROSITE" id="PS00518">
    <property type="entry name" value="ZF_RING_1"/>
    <property type="match status" value="1"/>
</dbReference>
<dbReference type="InterPro" id="IPR001841">
    <property type="entry name" value="Znf_RING"/>
</dbReference>
<dbReference type="Proteomes" id="UP000594342">
    <property type="component" value="Unassembled WGS sequence"/>
</dbReference>
<keyword evidence="1" id="KW-0479">Metal-binding</keyword>
<feature type="compositionally biased region" description="Basic residues" evidence="5">
    <location>
        <begin position="378"/>
        <end position="392"/>
    </location>
</feature>
<name>A0A5K0UBJ9_9VIRU</name>
<gene>
    <name evidence="7" type="ORF">YASMINEVIRUS_1426</name>
</gene>
<comment type="caution">
    <text evidence="7">The sequence shown here is derived from an EMBL/GenBank/DDBJ whole genome shotgun (WGS) entry which is preliminary data.</text>
</comment>
<feature type="region of interest" description="Disordered" evidence="5">
    <location>
        <begin position="437"/>
        <end position="457"/>
    </location>
</feature>
<feature type="region of interest" description="Disordered" evidence="5">
    <location>
        <begin position="554"/>
        <end position="584"/>
    </location>
</feature>
<reference evidence="7 8" key="1">
    <citation type="submission" date="2018-10" db="EMBL/GenBank/DDBJ databases">
        <authorList>
            <consortium name="IHU Genomes"/>
        </authorList>
    </citation>
    <scope>NUCLEOTIDE SEQUENCE [LARGE SCALE GENOMIC DNA]</scope>
    <source>
        <strain evidence="7 8">A1</strain>
    </source>
</reference>
<accession>A0A5K0UBJ9</accession>
<keyword evidence="3" id="KW-0862">Zinc</keyword>
<dbReference type="InterPro" id="IPR013083">
    <property type="entry name" value="Znf_RING/FYVE/PHD"/>
</dbReference>
<dbReference type="Gene3D" id="3.30.40.10">
    <property type="entry name" value="Zinc/RING finger domain, C3HC4 (zinc finger)"/>
    <property type="match status" value="1"/>
</dbReference>
<organism evidence="7 8">
    <name type="scientific">Yasminevirus sp. GU-2018</name>
    <dbReference type="NCBI Taxonomy" id="2420051"/>
    <lineage>
        <taxon>Viruses</taxon>
        <taxon>Varidnaviria</taxon>
        <taxon>Bamfordvirae</taxon>
        <taxon>Nucleocytoviricota</taxon>
        <taxon>Megaviricetes</taxon>
        <taxon>Imitervirales</taxon>
        <taxon>Mimiviridae</taxon>
        <taxon>Klosneuvirinae</taxon>
        <taxon>Yasminevirus</taxon>
        <taxon>Yasminevirus saudimassiliense</taxon>
    </lineage>
</organism>
<dbReference type="GO" id="GO:0008270">
    <property type="term" value="F:zinc ion binding"/>
    <property type="evidence" value="ECO:0007669"/>
    <property type="project" value="UniProtKB-KW"/>
</dbReference>
<evidence type="ECO:0000256" key="3">
    <source>
        <dbReference type="ARBA" id="ARBA00022833"/>
    </source>
</evidence>
<evidence type="ECO:0000256" key="5">
    <source>
        <dbReference type="SAM" id="MobiDB-lite"/>
    </source>
</evidence>
<sequence>MFKGLIKIVKDNSVSLEQFVRINNFVLSIRCVCSVEKYKRLFKAYEYNEKYAILFETWLLPVIENKTPFRIKFMTGDNIYDLYSLMEKTLCAGDEKHFSIIYNASKRYGEEKGLTTLLRCTDKEFYDDDQSTLEKSFIKKRNIDALNIIHRMDPYTDHTASRLYYQCDVRMFYEPDTNGIYSKIFEFIFDNIADVALKRRQLNIFVRDTAKIVGAEVGTFDEEDCDIAFTRIYKKYNPEFNLIPSPEVGKLSLFYPCPGVLGRVLSKLYPIATTQEEFDRYVEMGIECLDYSSVLMETCSNIGLACDSNDEYSDEYDKYVLDLLKLQHCFTIPEPIDSKETTADDGSKNVSSKDSSKDDSSKNDSSKNDSSDDESSKKKSKKNAYRGKKAEKSKKKREKSKYCDDCGEYFEDCYCECENCGDNPRYCECDGYGAKKGKKSKKDCDPESNGENSTPVASIRPGEFKISEINVKKLVKPLMNYYHYLQKVSGMSPENSELFKHLILRHKDVVVETLVELCKQNKKHVNLAIKLMLPDTSFVTKYYLRKMTNADASVKSVKDKKGNKHKKGEKGEDSQKDDGKNKIDQDDKDDVKKFPCTLCLHDVDTVLKKCGHFYCVDCICAMLKRGDRNIKCEHCKVSKRKYESDDD</sequence>
<feature type="compositionally biased region" description="Basic and acidic residues" evidence="5">
    <location>
        <begin position="569"/>
        <end position="584"/>
    </location>
</feature>
<keyword evidence="2 4" id="KW-0863">Zinc-finger</keyword>
<evidence type="ECO:0000256" key="1">
    <source>
        <dbReference type="ARBA" id="ARBA00022723"/>
    </source>
</evidence>
<protein>
    <recommendedName>
        <fullName evidence="6">RING-type domain-containing protein</fullName>
    </recommendedName>
</protein>
<evidence type="ECO:0000256" key="4">
    <source>
        <dbReference type="PROSITE-ProRule" id="PRU00175"/>
    </source>
</evidence>
<proteinExistence type="predicted"/>
<feature type="compositionally biased region" description="Basic and acidic residues" evidence="5">
    <location>
        <begin position="354"/>
        <end position="377"/>
    </location>
</feature>
<dbReference type="EMBL" id="UPSH01000001">
    <property type="protein sequence ID" value="VBB18894.1"/>
    <property type="molecule type" value="Genomic_DNA"/>
</dbReference>
<evidence type="ECO:0000313" key="7">
    <source>
        <dbReference type="EMBL" id="VBB18894.1"/>
    </source>
</evidence>
<feature type="region of interest" description="Disordered" evidence="5">
    <location>
        <begin position="340"/>
        <end position="392"/>
    </location>
</feature>
<evidence type="ECO:0000259" key="6">
    <source>
        <dbReference type="PROSITE" id="PS50089"/>
    </source>
</evidence>
<dbReference type="PROSITE" id="PS50089">
    <property type="entry name" value="ZF_RING_2"/>
    <property type="match status" value="1"/>
</dbReference>
<feature type="domain" description="RING-type" evidence="6">
    <location>
        <begin position="596"/>
        <end position="636"/>
    </location>
</feature>
<keyword evidence="8" id="KW-1185">Reference proteome</keyword>
<dbReference type="SUPFAM" id="SSF57850">
    <property type="entry name" value="RING/U-box"/>
    <property type="match status" value="1"/>
</dbReference>